<organism evidence="8 9">
    <name type="scientific">Streptomyces aurantiogriseus</name>
    <dbReference type="NCBI Taxonomy" id="66870"/>
    <lineage>
        <taxon>Bacteria</taxon>
        <taxon>Bacillati</taxon>
        <taxon>Actinomycetota</taxon>
        <taxon>Actinomycetes</taxon>
        <taxon>Kitasatosporales</taxon>
        <taxon>Streptomycetaceae</taxon>
        <taxon>Streptomyces</taxon>
    </lineage>
</organism>
<keyword evidence="4 5" id="KW-0326">Glycosidase</keyword>
<evidence type="ECO:0000256" key="5">
    <source>
        <dbReference type="RuleBase" id="RU361153"/>
    </source>
</evidence>
<dbReference type="GO" id="GO:0008810">
    <property type="term" value="F:cellulase activity"/>
    <property type="evidence" value="ECO:0007669"/>
    <property type="project" value="UniProtKB-EC"/>
</dbReference>
<evidence type="ECO:0000259" key="7">
    <source>
        <dbReference type="Pfam" id="PF00150"/>
    </source>
</evidence>
<dbReference type="Gene3D" id="3.20.20.80">
    <property type="entry name" value="Glycosidases"/>
    <property type="match status" value="1"/>
</dbReference>
<dbReference type="AlphaFoldDB" id="A0A918KZC8"/>
<dbReference type="InterPro" id="IPR018087">
    <property type="entry name" value="Glyco_hydro_5_CS"/>
</dbReference>
<dbReference type="EC" id="3.2.1.4" evidence="2"/>
<evidence type="ECO:0000313" key="9">
    <source>
        <dbReference type="Proteomes" id="UP000658320"/>
    </source>
</evidence>
<feature type="chain" id="PRO_5036835929" description="cellulase" evidence="6">
    <location>
        <begin position="33"/>
        <end position="345"/>
    </location>
</feature>
<dbReference type="InterPro" id="IPR017853">
    <property type="entry name" value="GH"/>
</dbReference>
<evidence type="ECO:0000256" key="3">
    <source>
        <dbReference type="ARBA" id="ARBA00022801"/>
    </source>
</evidence>
<dbReference type="Proteomes" id="UP000658320">
    <property type="component" value="Unassembled WGS sequence"/>
</dbReference>
<dbReference type="PROSITE" id="PS00659">
    <property type="entry name" value="GLYCOSYL_HYDROL_F5"/>
    <property type="match status" value="1"/>
</dbReference>
<dbReference type="InterPro" id="IPR001547">
    <property type="entry name" value="Glyco_hydro_5"/>
</dbReference>
<dbReference type="RefSeq" id="WP_229911470.1">
    <property type="nucleotide sequence ID" value="NZ_BMSX01000032.1"/>
</dbReference>
<evidence type="ECO:0000256" key="1">
    <source>
        <dbReference type="ARBA" id="ARBA00000966"/>
    </source>
</evidence>
<sequence length="345" mass="38712">MRSLTSRNRWAARSSLALAAALGLLSATTAHAQEIPPAAKAITPVKKYGKIRVCGTQLCSESGKPVQLRGLSSHGTQWFAHCLSDRAMDVLAHDWKASVVRVATYARQGGYETNPKKYTDLVHRMIERASARGLYVVVDWHMVNPGDPNKDFENAKKFFKEIAQRHKQRNNVIYEIANEPHGVNWPTIKRYSEKIIPVIRSQDPDSVVLVPTPGWATFSASEGSNERTVVNNPVAAKNIMYTFHFYARVAAEGYMQILDRASAKLPVFVTEWGIASWTGYGSDFPTAQKWVDLMARKKISWTNWSLSDDDREHSVFKKGTCRDGTFARTDALTRSGAWIRARIRG</sequence>
<keyword evidence="6" id="KW-0732">Signal</keyword>
<dbReference type="EMBL" id="BMSX01000032">
    <property type="protein sequence ID" value="GGR55999.1"/>
    <property type="molecule type" value="Genomic_DNA"/>
</dbReference>
<reference evidence="8" key="2">
    <citation type="submission" date="2020-09" db="EMBL/GenBank/DDBJ databases">
        <authorList>
            <person name="Sun Q."/>
            <person name="Ohkuma M."/>
        </authorList>
    </citation>
    <scope>NUCLEOTIDE SEQUENCE</scope>
    <source>
        <strain evidence="8">JCM 4346</strain>
    </source>
</reference>
<dbReference type="GO" id="GO:0000272">
    <property type="term" value="P:polysaccharide catabolic process"/>
    <property type="evidence" value="ECO:0007669"/>
    <property type="project" value="InterPro"/>
</dbReference>
<comment type="similarity">
    <text evidence="5">Belongs to the glycosyl hydrolase 5 (cellulase A) family.</text>
</comment>
<name>A0A918KZC8_9ACTN</name>
<dbReference type="SUPFAM" id="SSF51445">
    <property type="entry name" value="(Trans)glycosidases"/>
    <property type="match status" value="1"/>
</dbReference>
<dbReference type="PANTHER" id="PTHR34142:SF1">
    <property type="entry name" value="GLYCOSIDE HYDROLASE FAMILY 5 DOMAIN-CONTAINING PROTEIN"/>
    <property type="match status" value="1"/>
</dbReference>
<proteinExistence type="inferred from homology"/>
<gene>
    <name evidence="8" type="ORF">GCM10010251_86190</name>
</gene>
<dbReference type="PANTHER" id="PTHR34142">
    <property type="entry name" value="ENDO-BETA-1,4-GLUCANASE A"/>
    <property type="match status" value="1"/>
</dbReference>
<feature type="signal peptide" evidence="6">
    <location>
        <begin position="1"/>
        <end position="32"/>
    </location>
</feature>
<evidence type="ECO:0000256" key="4">
    <source>
        <dbReference type="ARBA" id="ARBA00023295"/>
    </source>
</evidence>
<comment type="caution">
    <text evidence="8">The sequence shown here is derived from an EMBL/GenBank/DDBJ whole genome shotgun (WGS) entry which is preliminary data.</text>
</comment>
<keyword evidence="3 5" id="KW-0378">Hydrolase</keyword>
<comment type="catalytic activity">
    <reaction evidence="1">
        <text>Endohydrolysis of (1-&gt;4)-beta-D-glucosidic linkages in cellulose, lichenin and cereal beta-D-glucans.</text>
        <dbReference type="EC" id="3.2.1.4"/>
    </reaction>
</comment>
<dbReference type="Pfam" id="PF00150">
    <property type="entry name" value="Cellulase"/>
    <property type="match status" value="1"/>
</dbReference>
<feature type="domain" description="Glycoside hydrolase family 5" evidence="7">
    <location>
        <begin position="59"/>
        <end position="309"/>
    </location>
</feature>
<accession>A0A918KZC8</accession>
<evidence type="ECO:0000256" key="6">
    <source>
        <dbReference type="SAM" id="SignalP"/>
    </source>
</evidence>
<keyword evidence="9" id="KW-1185">Reference proteome</keyword>
<evidence type="ECO:0000256" key="2">
    <source>
        <dbReference type="ARBA" id="ARBA00012601"/>
    </source>
</evidence>
<evidence type="ECO:0000313" key="8">
    <source>
        <dbReference type="EMBL" id="GGR55999.1"/>
    </source>
</evidence>
<protein>
    <recommendedName>
        <fullName evidence="2">cellulase</fullName>
        <ecNumber evidence="2">3.2.1.4</ecNumber>
    </recommendedName>
</protein>
<reference evidence="8" key="1">
    <citation type="journal article" date="2014" name="Int. J. Syst. Evol. Microbiol.">
        <title>Complete genome sequence of Corynebacterium casei LMG S-19264T (=DSM 44701T), isolated from a smear-ripened cheese.</title>
        <authorList>
            <consortium name="US DOE Joint Genome Institute (JGI-PGF)"/>
            <person name="Walter F."/>
            <person name="Albersmeier A."/>
            <person name="Kalinowski J."/>
            <person name="Ruckert C."/>
        </authorList>
    </citation>
    <scope>NUCLEOTIDE SEQUENCE</scope>
    <source>
        <strain evidence="8">JCM 4346</strain>
    </source>
</reference>